<feature type="transmembrane region" description="Helical" evidence="1">
    <location>
        <begin position="99"/>
        <end position="116"/>
    </location>
</feature>
<dbReference type="Proteomes" id="UP000741360">
    <property type="component" value="Unassembled WGS sequence"/>
</dbReference>
<gene>
    <name evidence="2" type="ORF">HYY65_09445</name>
</gene>
<evidence type="ECO:0000313" key="3">
    <source>
        <dbReference type="Proteomes" id="UP000741360"/>
    </source>
</evidence>
<dbReference type="AlphaFoldDB" id="A0A932M182"/>
<feature type="non-terminal residue" evidence="2">
    <location>
        <position position="117"/>
    </location>
</feature>
<sequence>MTVLLFGIILAAFLVFAVGCAVRVVRYARLPLHLRWELYPIPHEEPHRVKYGGSYFEEADWWKTTRKFNLRGELEYIVREILFLKGLREFNPALWRRSFPFHMGLYLLATTIGLVVF</sequence>
<comment type="caution">
    <text evidence="2">The sequence shown here is derived from an EMBL/GenBank/DDBJ whole genome shotgun (WGS) entry which is preliminary data.</text>
</comment>
<name>A0A932M182_UNCTE</name>
<keyword evidence="1" id="KW-0812">Transmembrane</keyword>
<accession>A0A932M182</accession>
<evidence type="ECO:0000256" key="1">
    <source>
        <dbReference type="SAM" id="Phobius"/>
    </source>
</evidence>
<dbReference type="EMBL" id="JACPSX010000178">
    <property type="protein sequence ID" value="MBI3015264.1"/>
    <property type="molecule type" value="Genomic_DNA"/>
</dbReference>
<reference evidence="2" key="1">
    <citation type="submission" date="2020-07" db="EMBL/GenBank/DDBJ databases">
        <title>Huge and variable diversity of episymbiotic CPR bacteria and DPANN archaea in groundwater ecosystems.</title>
        <authorList>
            <person name="He C.Y."/>
            <person name="Keren R."/>
            <person name="Whittaker M."/>
            <person name="Farag I.F."/>
            <person name="Doudna J."/>
            <person name="Cate J.H.D."/>
            <person name="Banfield J.F."/>
        </authorList>
    </citation>
    <scope>NUCLEOTIDE SEQUENCE</scope>
    <source>
        <strain evidence="2">NC_groundwater_717_Ag_S-0.2um_59_8</strain>
    </source>
</reference>
<protein>
    <submittedName>
        <fullName evidence="2">Nitrate reductase</fullName>
    </submittedName>
</protein>
<keyword evidence="1" id="KW-0472">Membrane</keyword>
<evidence type="ECO:0000313" key="2">
    <source>
        <dbReference type="EMBL" id="MBI3015264.1"/>
    </source>
</evidence>
<proteinExistence type="predicted"/>
<keyword evidence="1" id="KW-1133">Transmembrane helix</keyword>
<organism evidence="2 3">
    <name type="scientific">Tectimicrobiota bacterium</name>
    <dbReference type="NCBI Taxonomy" id="2528274"/>
    <lineage>
        <taxon>Bacteria</taxon>
        <taxon>Pseudomonadati</taxon>
        <taxon>Nitrospinota/Tectimicrobiota group</taxon>
        <taxon>Candidatus Tectimicrobiota</taxon>
    </lineage>
</organism>